<dbReference type="PROSITE" id="PS51257">
    <property type="entry name" value="PROKAR_LIPOPROTEIN"/>
    <property type="match status" value="1"/>
</dbReference>
<dbReference type="EMBL" id="JACDXJ010000001">
    <property type="protein sequence ID" value="MBA1158783.1"/>
    <property type="molecule type" value="Genomic_DNA"/>
</dbReference>
<accession>A0A838BV69</accession>
<protein>
    <submittedName>
        <fullName evidence="3">TolC family protein</fullName>
    </submittedName>
</protein>
<gene>
    <name evidence="3" type="ORF">H0S73_22015</name>
</gene>
<sequence length="497" mass="53754">MKHNGGSSRARPRLKLLASVAATIFLGGCVSFSQDAGLSVAQTVAYTELNKDVGKITNEAEAIGAQQRVEELLRRPLTPDAAVQIAFLKNRGLQAAFNDLGVSEATYVQASLPPSPRVVLGRSGLLGGASFEVERQLLIGLFELATLPQRSAVAQQQFRAAQFRTAEAVLSLGAEARRQYYRAIAANQRVAFMQQALVTAETASELAKQLGETGALNKLEQAREHAFYQEIGAQLAQARIDQKVERERLIRQLGLWGRDIDFSLPGSLPSLPSRLASLKDVESEALSRRVDLQAMRNDLNAVAGQYSLDVVNSVVSDIELVEGSNFGKNKVINQEGQVEVEKEKTRIRGIEASFTIPIFDFGESTRRGAQEAYMAAANRLAERAVNVRSEAREAYVVYRGKHDLARHYQSRVLPLQKRIQDEALLQYSGMLVDVSQLIIDARTRILSNVDAINARRDFWIAATDLKAALVGGLAGGGASGGETTTAAAGGEAAAGGH</sequence>
<dbReference type="RefSeq" id="WP_181054133.1">
    <property type="nucleotide sequence ID" value="NZ_JACDXJ010000001.1"/>
</dbReference>
<feature type="signal peptide" evidence="2">
    <location>
        <begin position="1"/>
        <end position="33"/>
    </location>
</feature>
<dbReference type="InterPro" id="IPR010131">
    <property type="entry name" value="MdtP/NodT-like"/>
</dbReference>
<dbReference type="PANTHER" id="PTHR30203">
    <property type="entry name" value="OUTER MEMBRANE CATION EFFLUX PROTEIN"/>
    <property type="match status" value="1"/>
</dbReference>
<dbReference type="Proteomes" id="UP000572984">
    <property type="component" value="Unassembled WGS sequence"/>
</dbReference>
<dbReference type="Gene3D" id="1.20.1600.10">
    <property type="entry name" value="Outer membrane efflux proteins (OEP)"/>
    <property type="match status" value="1"/>
</dbReference>
<evidence type="ECO:0000256" key="2">
    <source>
        <dbReference type="SAM" id="SignalP"/>
    </source>
</evidence>
<feature type="region of interest" description="Disordered" evidence="1">
    <location>
        <begin position="477"/>
        <end position="497"/>
    </location>
</feature>
<organism evidence="3 4">
    <name type="scientific">Microvirga mediterraneensis</name>
    <dbReference type="NCBI Taxonomy" id="2754695"/>
    <lineage>
        <taxon>Bacteria</taxon>
        <taxon>Pseudomonadati</taxon>
        <taxon>Pseudomonadota</taxon>
        <taxon>Alphaproteobacteria</taxon>
        <taxon>Hyphomicrobiales</taxon>
        <taxon>Methylobacteriaceae</taxon>
        <taxon>Microvirga</taxon>
    </lineage>
</organism>
<name>A0A838BV69_9HYPH</name>
<keyword evidence="2" id="KW-0732">Signal</keyword>
<dbReference type="PANTHER" id="PTHR30203:SF24">
    <property type="entry name" value="BLR4935 PROTEIN"/>
    <property type="match status" value="1"/>
</dbReference>
<comment type="caution">
    <text evidence="3">The sequence shown here is derived from an EMBL/GenBank/DDBJ whole genome shotgun (WGS) entry which is preliminary data.</text>
</comment>
<dbReference type="GO" id="GO:0015562">
    <property type="term" value="F:efflux transmembrane transporter activity"/>
    <property type="evidence" value="ECO:0007669"/>
    <property type="project" value="InterPro"/>
</dbReference>
<dbReference type="AlphaFoldDB" id="A0A838BV69"/>
<evidence type="ECO:0000313" key="4">
    <source>
        <dbReference type="Proteomes" id="UP000572984"/>
    </source>
</evidence>
<evidence type="ECO:0000256" key="1">
    <source>
        <dbReference type="SAM" id="MobiDB-lite"/>
    </source>
</evidence>
<feature type="chain" id="PRO_5032456743" evidence="2">
    <location>
        <begin position="34"/>
        <end position="497"/>
    </location>
</feature>
<reference evidence="3 4" key="1">
    <citation type="submission" date="2020-07" db="EMBL/GenBank/DDBJ databases">
        <title>Draft genome and description of Microvirga mediterraneensis Marseille-Q2068 sp. nov.</title>
        <authorList>
            <person name="Boxberger M."/>
        </authorList>
    </citation>
    <scope>NUCLEOTIDE SEQUENCE [LARGE SCALE GENOMIC DNA]</scope>
    <source>
        <strain evidence="3 4">Marseille-Q2068</strain>
    </source>
</reference>
<feature type="compositionally biased region" description="Low complexity" evidence="1">
    <location>
        <begin position="481"/>
        <end position="491"/>
    </location>
</feature>
<dbReference type="SUPFAM" id="SSF56954">
    <property type="entry name" value="Outer membrane efflux proteins (OEP)"/>
    <property type="match status" value="1"/>
</dbReference>
<evidence type="ECO:0000313" key="3">
    <source>
        <dbReference type="EMBL" id="MBA1158783.1"/>
    </source>
</evidence>
<proteinExistence type="predicted"/>
<keyword evidence="4" id="KW-1185">Reference proteome</keyword>